<keyword evidence="5" id="KW-1185">Reference proteome</keyword>
<organism evidence="4 5">
    <name type="scientific">Nocardioides faecalis</name>
    <dbReference type="NCBI Taxonomy" id="2803858"/>
    <lineage>
        <taxon>Bacteria</taxon>
        <taxon>Bacillati</taxon>
        <taxon>Actinomycetota</taxon>
        <taxon>Actinomycetes</taxon>
        <taxon>Propionibacteriales</taxon>
        <taxon>Nocardioidaceae</taxon>
        <taxon>Nocardioides</taxon>
    </lineage>
</organism>
<dbReference type="EMBL" id="JAERTX010000003">
    <property type="protein sequence ID" value="MBM9459121.1"/>
    <property type="molecule type" value="Genomic_DNA"/>
</dbReference>
<evidence type="ECO:0000256" key="3">
    <source>
        <dbReference type="SAM" id="Phobius"/>
    </source>
</evidence>
<evidence type="ECO:0000313" key="5">
    <source>
        <dbReference type="Proteomes" id="UP000663791"/>
    </source>
</evidence>
<evidence type="ECO:0000256" key="2">
    <source>
        <dbReference type="SAM" id="Coils"/>
    </source>
</evidence>
<name>A0A938XZK3_9ACTN</name>
<dbReference type="RefSeq" id="WP_205290410.1">
    <property type="nucleotide sequence ID" value="NZ_CP074406.1"/>
</dbReference>
<dbReference type="GO" id="GO:0005886">
    <property type="term" value="C:plasma membrane"/>
    <property type="evidence" value="ECO:0007669"/>
    <property type="project" value="TreeGrafter"/>
</dbReference>
<comment type="similarity">
    <text evidence="1">Belongs to the UPF0749 family.</text>
</comment>
<evidence type="ECO:0000313" key="4">
    <source>
        <dbReference type="EMBL" id="MBM9459121.1"/>
    </source>
</evidence>
<proteinExistence type="inferred from homology"/>
<dbReference type="Proteomes" id="UP000663791">
    <property type="component" value="Unassembled WGS sequence"/>
</dbReference>
<comment type="caution">
    <text evidence="4">The sequence shown here is derived from an EMBL/GenBank/DDBJ whole genome shotgun (WGS) entry which is preliminary data.</text>
</comment>
<keyword evidence="2" id="KW-0175">Coiled coil</keyword>
<dbReference type="PANTHER" id="PTHR37313">
    <property type="entry name" value="UPF0749 PROTEIN RV1825"/>
    <property type="match status" value="1"/>
</dbReference>
<dbReference type="Gene3D" id="3.30.70.1880">
    <property type="entry name" value="Protein of unknown function DUF881"/>
    <property type="match status" value="1"/>
</dbReference>
<evidence type="ECO:0000256" key="1">
    <source>
        <dbReference type="ARBA" id="ARBA00009108"/>
    </source>
</evidence>
<dbReference type="Pfam" id="PF05949">
    <property type="entry name" value="DUF881"/>
    <property type="match status" value="1"/>
</dbReference>
<keyword evidence="3" id="KW-0472">Membrane</keyword>
<dbReference type="PANTHER" id="PTHR37313:SF1">
    <property type="entry name" value="UPF0749 PROTEIN RV1823"/>
    <property type="match status" value="1"/>
</dbReference>
<feature type="transmembrane region" description="Helical" evidence="3">
    <location>
        <begin position="46"/>
        <end position="63"/>
    </location>
</feature>
<reference evidence="4" key="1">
    <citation type="submission" date="2021-01" db="EMBL/GenBank/DDBJ databases">
        <title>Novel species in genus Nocardioides.</title>
        <authorList>
            <person name="Zhang G."/>
        </authorList>
    </citation>
    <scope>NUCLEOTIDE SEQUENCE</scope>
    <source>
        <strain evidence="4">Zg-536</strain>
    </source>
</reference>
<protein>
    <submittedName>
        <fullName evidence="4">DUF881 domain-containing protein</fullName>
    </submittedName>
</protein>
<accession>A0A938XZK3</accession>
<sequence>METVDRSRTPLLALITYEAMDRDYQVAAGKRAQSATGTDRRASRTAVVLVVACFALMVTVAAVQTSQNADVQSASRTSLIERIEVRRERVAGLQQQAAQLREDNAEAQVTLRRLGSAYNDVQARRTRIGAWTGFEPVTGDGVRVTVDNPAYAEENDVLRDSDLALLADALWAAGAEAIAINGQRLTATSGIRTSGDAVEVNKIGVAPPYTVSAIGNPGTLSSELLEAASGQQFLALVNRYGFSYEVDNVDGLELPAAPSSQRSLREATRLLSPRTDGGGTG</sequence>
<keyword evidence="3" id="KW-1133">Transmembrane helix</keyword>
<keyword evidence="3" id="KW-0812">Transmembrane</keyword>
<dbReference type="AlphaFoldDB" id="A0A938XZK3"/>
<gene>
    <name evidence="4" type="ORF">JK386_04345</name>
</gene>
<feature type="coiled-coil region" evidence="2">
    <location>
        <begin position="83"/>
        <end position="110"/>
    </location>
</feature>
<dbReference type="InterPro" id="IPR010273">
    <property type="entry name" value="DUF881"/>
</dbReference>